<evidence type="ECO:0008006" key="4">
    <source>
        <dbReference type="Google" id="ProtNLM"/>
    </source>
</evidence>
<dbReference type="STRING" id="249408.BOO71_0009979"/>
<dbReference type="PROSITE" id="PS51257">
    <property type="entry name" value="PROKAR_LIPOPROTEIN"/>
    <property type="match status" value="1"/>
</dbReference>
<keyword evidence="1" id="KW-0732">Signal</keyword>
<accession>A0A1U7NVV7</accession>
<reference evidence="2 3" key="1">
    <citation type="submission" date="2017-01" db="EMBL/GenBank/DDBJ databases">
        <title>Genome Analysis of Deinococcus marmoris KOPRI26562.</title>
        <authorList>
            <person name="Kim J.H."/>
            <person name="Oh H.-M."/>
        </authorList>
    </citation>
    <scope>NUCLEOTIDE SEQUENCE [LARGE SCALE GENOMIC DNA]</scope>
    <source>
        <strain evidence="2 3">KOPRI26562</strain>
    </source>
</reference>
<dbReference type="AlphaFoldDB" id="A0A1U7NVV7"/>
<feature type="signal peptide" evidence="1">
    <location>
        <begin position="1"/>
        <end position="21"/>
    </location>
</feature>
<protein>
    <recommendedName>
        <fullName evidence="4">Lipoprotein</fullName>
    </recommendedName>
</protein>
<proteinExistence type="predicted"/>
<evidence type="ECO:0000313" key="2">
    <source>
        <dbReference type="EMBL" id="OLV17055.1"/>
    </source>
</evidence>
<name>A0A1U7NVV7_9DEIO</name>
<evidence type="ECO:0000256" key="1">
    <source>
        <dbReference type="SAM" id="SignalP"/>
    </source>
</evidence>
<organism evidence="2 3">
    <name type="scientific">Deinococcus marmoris</name>
    <dbReference type="NCBI Taxonomy" id="249408"/>
    <lineage>
        <taxon>Bacteria</taxon>
        <taxon>Thermotogati</taxon>
        <taxon>Deinococcota</taxon>
        <taxon>Deinococci</taxon>
        <taxon>Deinococcales</taxon>
        <taxon>Deinococcaceae</taxon>
        <taxon>Deinococcus</taxon>
    </lineage>
</organism>
<dbReference type="EMBL" id="MSTI01000115">
    <property type="protein sequence ID" value="OLV17055.1"/>
    <property type="molecule type" value="Genomic_DNA"/>
</dbReference>
<feature type="chain" id="PRO_5012888702" description="Lipoprotein" evidence="1">
    <location>
        <begin position="22"/>
        <end position="167"/>
    </location>
</feature>
<dbReference type="Proteomes" id="UP000186607">
    <property type="component" value="Unassembled WGS sequence"/>
</dbReference>
<comment type="caution">
    <text evidence="2">The sequence shown here is derived from an EMBL/GenBank/DDBJ whole genome shotgun (WGS) entry which is preliminary data.</text>
</comment>
<keyword evidence="3" id="KW-1185">Reference proteome</keyword>
<evidence type="ECO:0000313" key="3">
    <source>
        <dbReference type="Proteomes" id="UP000186607"/>
    </source>
</evidence>
<gene>
    <name evidence="2" type="ORF">BOO71_0009979</name>
</gene>
<sequence length="167" mass="17920">MMMNLKPAPPLLAALALCSFALCSLTGCRKAAQADGSEDLVSKVLFTATGSYDAQADLKERIPGLRRTTWTTKPPLPVQKIVLQYDSNARPLSWFLNLSGAQFTAQSLAGEGAAQVQTPQGQGWRPAKGTRLEDVLIVPTGQDSMSVLTRAYVTQNDPALLKAFAAR</sequence>